<feature type="domain" description="AMP-binding enzyme C-terminal" evidence="2">
    <location>
        <begin position="455"/>
        <end position="541"/>
    </location>
</feature>
<dbReference type="InterPro" id="IPR045851">
    <property type="entry name" value="AMP-bd_C_sf"/>
</dbReference>
<dbReference type="Proteomes" id="UP000307440">
    <property type="component" value="Unassembled WGS sequence"/>
</dbReference>
<organism evidence="3 4">
    <name type="scientific">Coprinopsis marcescibilis</name>
    <name type="common">Agaric fungus</name>
    <name type="synonym">Psathyrella marcescibilis</name>
    <dbReference type="NCBI Taxonomy" id="230819"/>
    <lineage>
        <taxon>Eukaryota</taxon>
        <taxon>Fungi</taxon>
        <taxon>Dikarya</taxon>
        <taxon>Basidiomycota</taxon>
        <taxon>Agaricomycotina</taxon>
        <taxon>Agaricomycetes</taxon>
        <taxon>Agaricomycetidae</taxon>
        <taxon>Agaricales</taxon>
        <taxon>Agaricineae</taxon>
        <taxon>Psathyrellaceae</taxon>
        <taxon>Coprinopsis</taxon>
    </lineage>
</organism>
<name>A0A5C3KVC2_COPMA</name>
<dbReference type="Pfam" id="PF13193">
    <property type="entry name" value="AMP-binding_C"/>
    <property type="match status" value="1"/>
</dbReference>
<dbReference type="OrthoDB" id="6509636at2759"/>
<keyword evidence="4" id="KW-1185">Reference proteome</keyword>
<feature type="domain" description="AMP-dependent synthetase/ligase" evidence="1">
    <location>
        <begin position="42"/>
        <end position="408"/>
    </location>
</feature>
<reference evidence="3 4" key="1">
    <citation type="journal article" date="2019" name="Nat. Ecol. Evol.">
        <title>Megaphylogeny resolves global patterns of mushroom evolution.</title>
        <authorList>
            <person name="Varga T."/>
            <person name="Krizsan K."/>
            <person name="Foldi C."/>
            <person name="Dima B."/>
            <person name="Sanchez-Garcia M."/>
            <person name="Sanchez-Ramirez S."/>
            <person name="Szollosi G.J."/>
            <person name="Szarkandi J.G."/>
            <person name="Papp V."/>
            <person name="Albert L."/>
            <person name="Andreopoulos W."/>
            <person name="Angelini C."/>
            <person name="Antonin V."/>
            <person name="Barry K.W."/>
            <person name="Bougher N.L."/>
            <person name="Buchanan P."/>
            <person name="Buyck B."/>
            <person name="Bense V."/>
            <person name="Catcheside P."/>
            <person name="Chovatia M."/>
            <person name="Cooper J."/>
            <person name="Damon W."/>
            <person name="Desjardin D."/>
            <person name="Finy P."/>
            <person name="Geml J."/>
            <person name="Haridas S."/>
            <person name="Hughes K."/>
            <person name="Justo A."/>
            <person name="Karasinski D."/>
            <person name="Kautmanova I."/>
            <person name="Kiss B."/>
            <person name="Kocsube S."/>
            <person name="Kotiranta H."/>
            <person name="LaButti K.M."/>
            <person name="Lechner B.E."/>
            <person name="Liimatainen K."/>
            <person name="Lipzen A."/>
            <person name="Lukacs Z."/>
            <person name="Mihaltcheva S."/>
            <person name="Morgado L.N."/>
            <person name="Niskanen T."/>
            <person name="Noordeloos M.E."/>
            <person name="Ohm R.A."/>
            <person name="Ortiz-Santana B."/>
            <person name="Ovrebo C."/>
            <person name="Racz N."/>
            <person name="Riley R."/>
            <person name="Savchenko A."/>
            <person name="Shiryaev A."/>
            <person name="Soop K."/>
            <person name="Spirin V."/>
            <person name="Szebenyi C."/>
            <person name="Tomsovsky M."/>
            <person name="Tulloss R.E."/>
            <person name="Uehling J."/>
            <person name="Grigoriev I.V."/>
            <person name="Vagvolgyi C."/>
            <person name="Papp T."/>
            <person name="Martin F.M."/>
            <person name="Miettinen O."/>
            <person name="Hibbett D.S."/>
            <person name="Nagy L.G."/>
        </authorList>
    </citation>
    <scope>NUCLEOTIDE SEQUENCE [LARGE SCALE GENOMIC DNA]</scope>
    <source>
        <strain evidence="3 4">CBS 121175</strain>
    </source>
</reference>
<evidence type="ECO:0000313" key="4">
    <source>
        <dbReference type="Proteomes" id="UP000307440"/>
    </source>
</evidence>
<dbReference type="PANTHER" id="PTHR24096:SF422">
    <property type="entry name" value="BCDNA.GH02901"/>
    <property type="match status" value="1"/>
</dbReference>
<protein>
    <submittedName>
        <fullName evidence="3">Phenylacetyl-CoA ligase</fullName>
    </submittedName>
</protein>
<evidence type="ECO:0000259" key="1">
    <source>
        <dbReference type="Pfam" id="PF00501"/>
    </source>
</evidence>
<accession>A0A5C3KVC2</accession>
<dbReference type="PANTHER" id="PTHR24096">
    <property type="entry name" value="LONG-CHAIN-FATTY-ACID--COA LIGASE"/>
    <property type="match status" value="1"/>
</dbReference>
<dbReference type="SUPFAM" id="SSF56801">
    <property type="entry name" value="Acetyl-CoA synthetase-like"/>
    <property type="match status" value="1"/>
</dbReference>
<dbReference type="EMBL" id="ML210201">
    <property type="protein sequence ID" value="TFK24404.1"/>
    <property type="molecule type" value="Genomic_DNA"/>
</dbReference>
<dbReference type="InterPro" id="IPR025110">
    <property type="entry name" value="AMP-bd_C"/>
</dbReference>
<dbReference type="PROSITE" id="PS00455">
    <property type="entry name" value="AMP_BINDING"/>
    <property type="match status" value="1"/>
</dbReference>
<dbReference type="Gene3D" id="3.40.50.12780">
    <property type="entry name" value="N-terminal domain of ligase-like"/>
    <property type="match status" value="1"/>
</dbReference>
<evidence type="ECO:0000259" key="2">
    <source>
        <dbReference type="Pfam" id="PF13193"/>
    </source>
</evidence>
<sequence length="569" mass="62786">MEFHPHPNIQLPPIPDDVSIPQFMFDCKHPSKPTKVGSTPWLIDDQSGRQFGGEQLRKRVNGLSNALHVKLGLGNRNHIDYPAVIWATHQLGGVVFGANPDFSEQELAYQIKQANAKLLVVHSESLSTAAAAARDCGISDDRIILFDTDGIQSTRHLTVEQLVEFGLAEPASFSELKLKKGEGRSKLAFLSFSSGTTGRPKAVAISHYSLIVNVVQWAVHNKANENYTEWKDRRYRPSDVAIGVLPFYHIYGLVLNLHAVIHSAMSLVVVKKFNITSFLESIMRYRITHLFLVPPLVVQLCKNPVVKKYNIKEHVRMILCGAAPLTRELNEQLFEMFPDAHIGQAYGMTETCTATMAWPIHRKRGTPGSSGRLLPGVVARVVKLDGALAVYDEPGELWIKTPSVSLGYVNNEQATRGTFVDGWVRTGDEVVVAKSGDIIVMDRIKVRGFQVAPAELEGCLLEYPGVASACVVGVPHDYSGEVPLAFIALTAQAAERAKDPQMAKLLKDSIRQHVARQKVHYKHLTGGVEFISQIPVSPSGKLLRRIMRDQAKLLAANENTAGRDPKAKL</sequence>
<dbReference type="Gene3D" id="3.30.300.30">
    <property type="match status" value="1"/>
</dbReference>
<dbReference type="Pfam" id="PF00501">
    <property type="entry name" value="AMP-binding"/>
    <property type="match status" value="1"/>
</dbReference>
<proteinExistence type="predicted"/>
<dbReference type="InterPro" id="IPR042099">
    <property type="entry name" value="ANL_N_sf"/>
</dbReference>
<dbReference type="GO" id="GO:0016405">
    <property type="term" value="F:CoA-ligase activity"/>
    <property type="evidence" value="ECO:0007669"/>
    <property type="project" value="TreeGrafter"/>
</dbReference>
<dbReference type="STRING" id="230819.A0A5C3KVC2"/>
<evidence type="ECO:0000313" key="3">
    <source>
        <dbReference type="EMBL" id="TFK24404.1"/>
    </source>
</evidence>
<keyword evidence="3" id="KW-0436">Ligase</keyword>
<dbReference type="AlphaFoldDB" id="A0A5C3KVC2"/>
<gene>
    <name evidence="3" type="ORF">FA15DRAFT_687505</name>
</gene>
<dbReference type="InterPro" id="IPR020845">
    <property type="entry name" value="AMP-binding_CS"/>
</dbReference>
<dbReference type="InterPro" id="IPR000873">
    <property type="entry name" value="AMP-dep_synth/lig_dom"/>
</dbReference>